<dbReference type="RefSeq" id="WP_021796287.1">
    <property type="nucleotide sequence ID" value="NZ_ACVN02000030.1"/>
</dbReference>
<feature type="domain" description="HTH tetR-type" evidence="3">
    <location>
        <begin position="16"/>
        <end position="76"/>
    </location>
</feature>
<dbReference type="Pfam" id="PF17938">
    <property type="entry name" value="TetR_C_29"/>
    <property type="match status" value="1"/>
</dbReference>
<evidence type="ECO:0000313" key="5">
    <source>
        <dbReference type="Proteomes" id="UP000017052"/>
    </source>
</evidence>
<dbReference type="PANTHER" id="PTHR30328:SF54">
    <property type="entry name" value="HTH-TYPE TRANSCRIPTIONAL REPRESSOR SCO4008"/>
    <property type="match status" value="1"/>
</dbReference>
<gene>
    <name evidence="4" type="ORF">HMPREF0682_2936</name>
</gene>
<keyword evidence="5" id="KW-1185">Reference proteome</keyword>
<reference evidence="4" key="1">
    <citation type="submission" date="2013-08" db="EMBL/GenBank/DDBJ databases">
        <authorList>
            <person name="Durkin A.S."/>
            <person name="Haft D.R."/>
            <person name="McCorrison J."/>
            <person name="Torralba M."/>
            <person name="Gillis M."/>
            <person name="Haft D.H."/>
            <person name="Methe B."/>
            <person name="Sutton G."/>
            <person name="Nelson K.E."/>
        </authorList>
    </citation>
    <scope>NUCLEOTIDE SEQUENCE [LARGE SCALE GENOMIC DNA]</scope>
    <source>
        <strain evidence="4">F0233</strain>
    </source>
</reference>
<dbReference type="SUPFAM" id="SSF48498">
    <property type="entry name" value="Tetracyclin repressor-like, C-terminal domain"/>
    <property type="match status" value="1"/>
</dbReference>
<evidence type="ECO:0000256" key="1">
    <source>
        <dbReference type="ARBA" id="ARBA00023125"/>
    </source>
</evidence>
<dbReference type="SUPFAM" id="SSF46689">
    <property type="entry name" value="Homeodomain-like"/>
    <property type="match status" value="1"/>
</dbReference>
<dbReference type="GeneID" id="95361102"/>
<sequence length="227" mass="25416">MSSSTINGRRLRRDPVLTRQEILEAATEEFALHGFYGARTEDIAERTNTSKRMIYYYYGSKEALYAAVLLENYLRIRKLEADLGLSEMEPVDGLVRLIRATLDHYERNPNLARIVALENLLEQGQVAARIPDFQRLNASAPGTIAELLERGRATGVFRFGTGAPSALDVHQVLSALALNRIEHRATFRTAFGRDLLGGRDNAHVRALVEETVLRLVLKDPEGYLAGH</sequence>
<dbReference type="OrthoDB" id="4726108at2"/>
<accession>U2S9V8</accession>
<dbReference type="Gene3D" id="1.10.357.10">
    <property type="entry name" value="Tetracycline Repressor, domain 2"/>
    <property type="match status" value="1"/>
</dbReference>
<comment type="caution">
    <text evidence="4">The sequence shown here is derived from an EMBL/GenBank/DDBJ whole genome shotgun (WGS) entry which is preliminary data.</text>
</comment>
<name>U2S9V8_9ACTN</name>
<keyword evidence="1 2" id="KW-0238">DNA-binding</keyword>
<proteinExistence type="predicted"/>
<dbReference type="PANTHER" id="PTHR30328">
    <property type="entry name" value="TRANSCRIPTIONAL REPRESSOR"/>
    <property type="match status" value="1"/>
</dbReference>
<dbReference type="GO" id="GO:0006355">
    <property type="term" value="P:regulation of DNA-templated transcription"/>
    <property type="evidence" value="ECO:0007669"/>
    <property type="project" value="UniProtKB-ARBA"/>
</dbReference>
<dbReference type="InterPro" id="IPR050109">
    <property type="entry name" value="HTH-type_TetR-like_transc_reg"/>
</dbReference>
<dbReference type="Pfam" id="PF00440">
    <property type="entry name" value="TetR_N"/>
    <property type="match status" value="1"/>
</dbReference>
<dbReference type="InterPro" id="IPR036271">
    <property type="entry name" value="Tet_transcr_reg_TetR-rel_C_sf"/>
</dbReference>
<dbReference type="PRINTS" id="PR00455">
    <property type="entry name" value="HTHTETR"/>
</dbReference>
<dbReference type="AlphaFoldDB" id="U2S9V8"/>
<protein>
    <submittedName>
        <fullName evidence="4">Transcriptional regulator, TetR family</fullName>
    </submittedName>
</protein>
<feature type="DNA-binding region" description="H-T-H motif" evidence="2">
    <location>
        <begin position="39"/>
        <end position="58"/>
    </location>
</feature>
<evidence type="ECO:0000313" key="4">
    <source>
        <dbReference type="EMBL" id="ERK62408.1"/>
    </source>
</evidence>
<dbReference type="GO" id="GO:0003677">
    <property type="term" value="F:DNA binding"/>
    <property type="evidence" value="ECO:0007669"/>
    <property type="project" value="UniProtKB-UniRule"/>
</dbReference>
<organism evidence="4 5">
    <name type="scientific">Propionibacterium acidifaciens F0233</name>
    <dbReference type="NCBI Taxonomy" id="553198"/>
    <lineage>
        <taxon>Bacteria</taxon>
        <taxon>Bacillati</taxon>
        <taxon>Actinomycetota</taxon>
        <taxon>Actinomycetes</taxon>
        <taxon>Propionibacteriales</taxon>
        <taxon>Propionibacteriaceae</taxon>
        <taxon>Propionibacterium</taxon>
    </lineage>
</organism>
<dbReference type="InterPro" id="IPR041474">
    <property type="entry name" value="NicS_C"/>
</dbReference>
<dbReference type="InterPro" id="IPR001647">
    <property type="entry name" value="HTH_TetR"/>
</dbReference>
<dbReference type="EMBL" id="ACVN02000030">
    <property type="protein sequence ID" value="ERK62408.1"/>
    <property type="molecule type" value="Genomic_DNA"/>
</dbReference>
<evidence type="ECO:0000259" key="3">
    <source>
        <dbReference type="PROSITE" id="PS50977"/>
    </source>
</evidence>
<dbReference type="InterPro" id="IPR009057">
    <property type="entry name" value="Homeodomain-like_sf"/>
</dbReference>
<dbReference type="Proteomes" id="UP000017052">
    <property type="component" value="Unassembled WGS sequence"/>
</dbReference>
<evidence type="ECO:0000256" key="2">
    <source>
        <dbReference type="PROSITE-ProRule" id="PRU00335"/>
    </source>
</evidence>
<dbReference type="PROSITE" id="PS50977">
    <property type="entry name" value="HTH_TETR_2"/>
    <property type="match status" value="1"/>
</dbReference>